<dbReference type="Proteomes" id="UP000078348">
    <property type="component" value="Unassembled WGS sequence"/>
</dbReference>
<accession>A0A196SJE0</accession>
<evidence type="ECO:0000256" key="1">
    <source>
        <dbReference type="SAM" id="Phobius"/>
    </source>
</evidence>
<dbReference type="SUPFAM" id="SSF49785">
    <property type="entry name" value="Galactose-binding domain-like"/>
    <property type="match status" value="1"/>
</dbReference>
<protein>
    <submittedName>
        <fullName evidence="3">He PIG protein family</fullName>
    </submittedName>
</protein>
<sequence>MKSSVLLFILFTLVSSTLTCEEGKTYFSVYKRSIDWGTEESYDISSGGTVLQRSSPFGRTESRTDEYCLATSPNDQYTITLVDRMGDSWDSGAFVSVTGLYGNVVFKYYLTKTISETFPLSMHYAVKKTEQWKIYASSSSIASDWTAVNFGESAFTDGTLGSVAALSGTQYFRKHFTGLADLAAYEAEFNYCYGIVAYVNGKEIYRDNMPTGAVEASTASSGSYEEYGYHGVIRSMFEVTTGDNVLAVELHFPSAGENAVEFDAYVALLASTLPTTASEKCYVYPYDVTITGSSGTVTVASIFDYSVASYYSLATTLLPATVTMEMGGPRPFINGLRVYPYTNPSGVPSDFVLQGSADGEAWTNIINRSGEIYTSSTYSVFYGYFNTGNYRSYRLQLVAIASGVGMYAYEFQPAVCAVGVPTTMTFDPASYTYYAYYQEVDIHPTLTDLNTCTLQPALPAGLTLDAASCTIHGVASAPMASTVFTMTSTMNGLSISGSFTLEVVECQGTLTKVLRTYKYSAYKESFSIKDQATQQVVLSVAENSGQVNYEDWTQTLCLTGTKYEIDMGASSGYWESNSFMYVNALLYGSEYETIARVRFDSDMGLGADRIINARWAVAPKGSWEYKMGEVPAGWQTASGWESAAMGSYPASTNTIQLYKKTFTVDSLENMAAVVISLRYLYGCVVYLNGHEAFRNGVTGDLSASSVGLNAYTDLLYRQISLPVKTLPIGDQPSVNYIQQGSNTIAIAIVSQTTTQTASVFDCAVRLALAGSRVFDCTADYSSVYGDPNQILGFYHSYSIYQTRATDSYWGIVFGKDRREWISSVMVYLYYNQQGNQPRQFTLKARNTNLEEWTTLAQVTGLSWSLKGEHKRIWIENNKPYNQYRFENFMGKDDQSGWKLGTIDFLEDYTTVTVPELTYTTPIVVVRGIEMGEVYANSEYFYEFAVTPALPTGINLDSTTGKISGTCDELVPATTYTITAKKVGGGSSTTTVVLSVEPCFGGKNLITLVVRTDSWPQEGSYKLYAGKGTSGEVVSSNTAFSVNSGLNYADFCVPHALYTLETRDSRSDGWENPAGWWLTVDVGEMIVEMGQMPAKPSVSTSFSSLLPFQINYDSWKLFNSDDAVPANWKAVDFDDAAWQSVKAEEMGNHNGVTAYIRHEVQIPSLEDYHVLNVRVKYIGGLAVYFNGNLVARFNLEENFRASTEGVTAHDASTFSKFHVILSTVGAVAGKNVMAFEVHRVGGQSAIVFDATGVFGVNDCSSVQDTYAAIDASPVMTCTKEDLLDLNPTTYGYIPNTVGSYLAWTVENLEGSKFNSFAIQTSYAVSGYGFSVYARWEDSDEYTSALAVMNQDTNNRQRNAWEMPVGIAGFKQFRFEVDHPASDTVYTNAYVMQFCKASGTSACPAVGEYPAVGEGQISPGRCAEGFRGYAYRECHDGALGEVKNDKCEYKWPDNIQYATDTLEFVLNTEVSSGKPTYSNIITEFFMQDNTPLPAGLSINPTTGEISGKPTVAVDAKAFTVRGKNPKGETCVEVIIIVRKGICQPEGVFERTNVGEIATYPCSLQGSYVGTQTRACVLGEKDGEWQKASGVCLPIIGIVVVVLIVIIIIVVVVFIVMRTRKTKSVGGVKGKAAKNSKAMNKKPATKAVKV</sequence>
<keyword evidence="1" id="KW-1133">Transmembrane helix</keyword>
<dbReference type="SUPFAM" id="SSF49313">
    <property type="entry name" value="Cadherin-like"/>
    <property type="match status" value="1"/>
</dbReference>
<evidence type="ECO:0000313" key="4">
    <source>
        <dbReference type="Proteomes" id="UP000078348"/>
    </source>
</evidence>
<keyword evidence="1" id="KW-0472">Membrane</keyword>
<dbReference type="GO" id="GO:0005509">
    <property type="term" value="F:calcium ion binding"/>
    <property type="evidence" value="ECO:0007669"/>
    <property type="project" value="InterPro"/>
</dbReference>
<keyword evidence="1" id="KW-0812">Transmembrane</keyword>
<keyword evidence="4" id="KW-1185">Reference proteome</keyword>
<feature type="transmembrane region" description="Helical" evidence="1">
    <location>
        <begin position="1592"/>
        <end position="1613"/>
    </location>
</feature>
<evidence type="ECO:0000256" key="2">
    <source>
        <dbReference type="SAM" id="SignalP"/>
    </source>
</evidence>
<dbReference type="Gene3D" id="2.60.40.10">
    <property type="entry name" value="Immunoglobulins"/>
    <property type="match status" value="2"/>
</dbReference>
<proteinExistence type="predicted"/>
<comment type="caution">
    <text evidence="3">The sequence shown here is derived from an EMBL/GenBank/DDBJ whole genome shotgun (WGS) entry which is preliminary data.</text>
</comment>
<dbReference type="Pfam" id="PF05345">
    <property type="entry name" value="He_PIG"/>
    <property type="match status" value="3"/>
</dbReference>
<organism evidence="3 4">
    <name type="scientific">Blastocystis sp. subtype 1 (strain ATCC 50177 / NandII)</name>
    <dbReference type="NCBI Taxonomy" id="478820"/>
    <lineage>
        <taxon>Eukaryota</taxon>
        <taxon>Sar</taxon>
        <taxon>Stramenopiles</taxon>
        <taxon>Bigyra</taxon>
        <taxon>Opalozoa</taxon>
        <taxon>Opalinata</taxon>
        <taxon>Blastocystidae</taxon>
        <taxon>Blastocystis</taxon>
    </lineage>
</organism>
<dbReference type="InterPro" id="IPR015919">
    <property type="entry name" value="Cadherin-like_sf"/>
</dbReference>
<reference evidence="3 4" key="1">
    <citation type="submission" date="2016-05" db="EMBL/GenBank/DDBJ databases">
        <title>Nuclear genome of Blastocystis sp. subtype 1 NandII.</title>
        <authorList>
            <person name="Gentekaki E."/>
            <person name="Curtis B."/>
            <person name="Stairs C."/>
            <person name="Eme L."/>
            <person name="Herman E."/>
            <person name="Klimes V."/>
            <person name="Arias M.C."/>
            <person name="Elias M."/>
            <person name="Hilliou F."/>
            <person name="Klute M."/>
            <person name="Malik S.-B."/>
            <person name="Pightling A."/>
            <person name="Rachubinski R."/>
            <person name="Salas D."/>
            <person name="Schlacht A."/>
            <person name="Suga H."/>
            <person name="Archibald J."/>
            <person name="Ball S.G."/>
            <person name="Clark G."/>
            <person name="Dacks J."/>
            <person name="Van Der Giezen M."/>
            <person name="Tsaousis A."/>
            <person name="Roger A."/>
        </authorList>
    </citation>
    <scope>NUCLEOTIDE SEQUENCE [LARGE SCALE GENOMIC DNA]</scope>
    <source>
        <strain evidence="4">ATCC 50177 / NandII</strain>
    </source>
</reference>
<gene>
    <name evidence="3" type="ORF">AV274_1099</name>
</gene>
<feature type="signal peptide" evidence="2">
    <location>
        <begin position="1"/>
        <end position="19"/>
    </location>
</feature>
<dbReference type="Gene3D" id="2.60.120.260">
    <property type="entry name" value="Galactose-binding domain-like"/>
    <property type="match status" value="3"/>
</dbReference>
<dbReference type="InterPro" id="IPR008979">
    <property type="entry name" value="Galactose-bd-like_sf"/>
</dbReference>
<feature type="chain" id="PRO_5008274662" evidence="2">
    <location>
        <begin position="20"/>
        <end position="1647"/>
    </location>
</feature>
<dbReference type="InterPro" id="IPR013783">
    <property type="entry name" value="Ig-like_fold"/>
</dbReference>
<name>A0A196SJE0_BLAHN</name>
<dbReference type="EMBL" id="LXWW01000044">
    <property type="protein sequence ID" value="OAO17160.1"/>
    <property type="molecule type" value="Genomic_DNA"/>
</dbReference>
<evidence type="ECO:0000313" key="3">
    <source>
        <dbReference type="EMBL" id="OAO17160.1"/>
    </source>
</evidence>
<dbReference type="GO" id="GO:0016020">
    <property type="term" value="C:membrane"/>
    <property type="evidence" value="ECO:0007669"/>
    <property type="project" value="InterPro"/>
</dbReference>
<keyword evidence="2" id="KW-0732">Signal</keyword>